<feature type="coiled-coil region" evidence="1">
    <location>
        <begin position="97"/>
        <end position="124"/>
    </location>
</feature>
<keyword evidence="4" id="KW-1185">Reference proteome</keyword>
<protein>
    <submittedName>
        <fullName evidence="3">Protein of unassigned function</fullName>
    </submittedName>
</protein>
<feature type="compositionally biased region" description="Basic and acidic residues" evidence="2">
    <location>
        <begin position="84"/>
        <end position="94"/>
    </location>
</feature>
<gene>
    <name evidence="3" type="ORF">MOC_4271</name>
</gene>
<dbReference type="STRING" id="693986.MOC_4271"/>
<evidence type="ECO:0000256" key="1">
    <source>
        <dbReference type="SAM" id="Coils"/>
    </source>
</evidence>
<dbReference type="eggNOG" id="ENOG5030WAY">
    <property type="taxonomic scope" value="Bacteria"/>
</dbReference>
<dbReference type="AlphaFoldDB" id="A0A089NVQ9"/>
<organism evidence="3 4">
    <name type="scientific">Methylobacterium oryzae CBMB20</name>
    <dbReference type="NCBI Taxonomy" id="693986"/>
    <lineage>
        <taxon>Bacteria</taxon>
        <taxon>Pseudomonadati</taxon>
        <taxon>Pseudomonadota</taxon>
        <taxon>Alphaproteobacteria</taxon>
        <taxon>Hyphomicrobiales</taxon>
        <taxon>Methylobacteriaceae</taxon>
        <taxon>Methylobacterium</taxon>
    </lineage>
</organism>
<feature type="region of interest" description="Disordered" evidence="2">
    <location>
        <begin position="73"/>
        <end position="94"/>
    </location>
</feature>
<dbReference type="Proteomes" id="UP000029492">
    <property type="component" value="Chromosome"/>
</dbReference>
<evidence type="ECO:0000256" key="2">
    <source>
        <dbReference type="SAM" id="MobiDB-lite"/>
    </source>
</evidence>
<dbReference type="RefSeq" id="WP_043759040.1">
    <property type="nucleotide sequence ID" value="NZ_CP003811.1"/>
</dbReference>
<keyword evidence="1" id="KW-0175">Coiled coil</keyword>
<name>A0A089NVQ9_9HYPH</name>
<proteinExistence type="predicted"/>
<evidence type="ECO:0000313" key="4">
    <source>
        <dbReference type="Proteomes" id="UP000029492"/>
    </source>
</evidence>
<evidence type="ECO:0000313" key="3">
    <source>
        <dbReference type="EMBL" id="AIQ92026.1"/>
    </source>
</evidence>
<dbReference type="EMBL" id="CP003811">
    <property type="protein sequence ID" value="AIQ92026.1"/>
    <property type="molecule type" value="Genomic_DNA"/>
</dbReference>
<sequence length="137" mass="15113">MTGVSGREIGERNVATLRAYLDRLQAAGELLPERSGKPNLSAIAIACGFDRQTLYKNPTAKALLDEAVRRLGTAPPADDASDELDAKPKADRRDRRILQLEQHNAALRAEVRGLREQLARYRHVEEAMITGRGVRGV</sequence>
<accession>A0A089NVQ9</accession>
<dbReference type="HOGENOM" id="CLU_1873780_0_0_5"/>
<dbReference type="KEGG" id="mor:MOC_4271"/>
<reference evidence="3 4" key="1">
    <citation type="journal article" date="2014" name="PLoS ONE">
        <title>Genome Information of Methylobacterium oryzae, a Plant-Probiotic Methylotroph in the Phyllosphere.</title>
        <authorList>
            <person name="Kwak M.J."/>
            <person name="Jeong H."/>
            <person name="Madhaiyan M."/>
            <person name="Lee Y."/>
            <person name="Sa T.M."/>
            <person name="Oh T.K."/>
            <person name="Kim J.F."/>
        </authorList>
    </citation>
    <scope>NUCLEOTIDE SEQUENCE [LARGE SCALE GENOMIC DNA]</scope>
    <source>
        <strain evidence="3 4">CBMB20</strain>
    </source>
</reference>